<name>A0A9D4I2N3_DREPO</name>
<dbReference type="InterPro" id="IPR035976">
    <property type="entry name" value="Sushi/SCR/CCP_sf"/>
</dbReference>
<evidence type="ECO:0000256" key="2">
    <source>
        <dbReference type="PROSITE-ProRule" id="PRU00302"/>
    </source>
</evidence>
<dbReference type="Proteomes" id="UP000828390">
    <property type="component" value="Unassembled WGS sequence"/>
</dbReference>
<sequence>MYTKCYYITPLIETCIDRRTDCRTILHRNPLMCREFPDFAEKLCRQTCRLCNITSNVQTCNTFKDLSINVTTQRMNASVGDVITYTCISGHMLVSGDLKRQCMADGTLSGSSPNCVGKINLYWLRARFV</sequence>
<dbReference type="InterPro" id="IPR000436">
    <property type="entry name" value="Sushi_SCR_CCP_dom"/>
</dbReference>
<keyword evidence="5" id="KW-1185">Reference proteome</keyword>
<reference evidence="4" key="1">
    <citation type="journal article" date="2019" name="bioRxiv">
        <title>The Genome of the Zebra Mussel, Dreissena polymorpha: A Resource for Invasive Species Research.</title>
        <authorList>
            <person name="McCartney M.A."/>
            <person name="Auch B."/>
            <person name="Kono T."/>
            <person name="Mallez S."/>
            <person name="Zhang Y."/>
            <person name="Obille A."/>
            <person name="Becker A."/>
            <person name="Abrahante J.E."/>
            <person name="Garbe J."/>
            <person name="Badalamenti J.P."/>
            <person name="Herman A."/>
            <person name="Mangelson H."/>
            <person name="Liachko I."/>
            <person name="Sullivan S."/>
            <person name="Sone E.D."/>
            <person name="Koren S."/>
            <person name="Silverstein K.A.T."/>
            <person name="Beckman K.B."/>
            <person name="Gohl D.M."/>
        </authorList>
    </citation>
    <scope>NUCLEOTIDE SEQUENCE</scope>
    <source>
        <strain evidence="4">Duluth1</strain>
        <tissue evidence="4">Whole animal</tissue>
    </source>
</reference>
<dbReference type="Gene3D" id="2.10.70.10">
    <property type="entry name" value="Complement Module, domain 1"/>
    <property type="match status" value="1"/>
</dbReference>
<dbReference type="Pfam" id="PF00084">
    <property type="entry name" value="Sushi"/>
    <property type="match status" value="1"/>
</dbReference>
<dbReference type="CDD" id="cd00033">
    <property type="entry name" value="CCP"/>
    <property type="match status" value="1"/>
</dbReference>
<gene>
    <name evidence="4" type="ORF">DPMN_048212</name>
</gene>
<evidence type="ECO:0000313" key="4">
    <source>
        <dbReference type="EMBL" id="KAH3741487.1"/>
    </source>
</evidence>
<comment type="caution">
    <text evidence="4">The sequence shown here is derived from an EMBL/GenBank/DDBJ whole genome shotgun (WGS) entry which is preliminary data.</text>
</comment>
<accession>A0A9D4I2N3</accession>
<keyword evidence="1" id="KW-1015">Disulfide bond</keyword>
<dbReference type="Pfam" id="PF01549">
    <property type="entry name" value="ShK"/>
    <property type="match status" value="1"/>
</dbReference>
<dbReference type="PROSITE" id="PS50923">
    <property type="entry name" value="SUSHI"/>
    <property type="match status" value="1"/>
</dbReference>
<evidence type="ECO:0000256" key="1">
    <source>
        <dbReference type="ARBA" id="ARBA00023157"/>
    </source>
</evidence>
<dbReference type="InterPro" id="IPR003582">
    <property type="entry name" value="ShKT_dom"/>
</dbReference>
<organism evidence="4 5">
    <name type="scientific">Dreissena polymorpha</name>
    <name type="common">Zebra mussel</name>
    <name type="synonym">Mytilus polymorpha</name>
    <dbReference type="NCBI Taxonomy" id="45954"/>
    <lineage>
        <taxon>Eukaryota</taxon>
        <taxon>Metazoa</taxon>
        <taxon>Spiralia</taxon>
        <taxon>Lophotrochozoa</taxon>
        <taxon>Mollusca</taxon>
        <taxon>Bivalvia</taxon>
        <taxon>Autobranchia</taxon>
        <taxon>Heteroconchia</taxon>
        <taxon>Euheterodonta</taxon>
        <taxon>Imparidentia</taxon>
        <taxon>Neoheterodontei</taxon>
        <taxon>Myida</taxon>
        <taxon>Dreissenoidea</taxon>
        <taxon>Dreissenidae</taxon>
        <taxon>Dreissena</taxon>
    </lineage>
</organism>
<evidence type="ECO:0000313" key="5">
    <source>
        <dbReference type="Proteomes" id="UP000828390"/>
    </source>
</evidence>
<dbReference type="EMBL" id="JAIWYP010000011">
    <property type="protein sequence ID" value="KAH3741487.1"/>
    <property type="molecule type" value="Genomic_DNA"/>
</dbReference>
<protein>
    <recommendedName>
        <fullName evidence="3">Sushi domain-containing protein</fullName>
    </recommendedName>
</protein>
<feature type="domain" description="Sushi" evidence="3">
    <location>
        <begin position="58"/>
        <end position="117"/>
    </location>
</feature>
<keyword evidence="2" id="KW-0768">Sushi</keyword>
<evidence type="ECO:0000259" key="3">
    <source>
        <dbReference type="PROSITE" id="PS50923"/>
    </source>
</evidence>
<comment type="caution">
    <text evidence="2">Lacks conserved residue(s) required for the propagation of feature annotation.</text>
</comment>
<proteinExistence type="predicted"/>
<dbReference type="AlphaFoldDB" id="A0A9D4I2N3"/>
<reference evidence="4" key="2">
    <citation type="submission" date="2020-11" db="EMBL/GenBank/DDBJ databases">
        <authorList>
            <person name="McCartney M.A."/>
            <person name="Auch B."/>
            <person name="Kono T."/>
            <person name="Mallez S."/>
            <person name="Becker A."/>
            <person name="Gohl D.M."/>
            <person name="Silverstein K.A.T."/>
            <person name="Koren S."/>
            <person name="Bechman K.B."/>
            <person name="Herman A."/>
            <person name="Abrahante J.E."/>
            <person name="Garbe J."/>
        </authorList>
    </citation>
    <scope>NUCLEOTIDE SEQUENCE</scope>
    <source>
        <strain evidence="4">Duluth1</strain>
        <tissue evidence="4">Whole animal</tissue>
    </source>
</reference>
<dbReference type="SUPFAM" id="SSF57535">
    <property type="entry name" value="Complement control module/SCR domain"/>
    <property type="match status" value="1"/>
</dbReference>